<feature type="region of interest" description="Disordered" evidence="1">
    <location>
        <begin position="1"/>
        <end position="20"/>
    </location>
</feature>
<evidence type="ECO:0000313" key="3">
    <source>
        <dbReference type="Proteomes" id="UP000053593"/>
    </source>
</evidence>
<evidence type="ECO:0000256" key="1">
    <source>
        <dbReference type="SAM" id="MobiDB-lite"/>
    </source>
</evidence>
<reference evidence="2 3" key="1">
    <citation type="submission" date="2014-04" db="EMBL/GenBank/DDBJ databases">
        <title>Evolutionary Origins and Diversification of the Mycorrhizal Mutualists.</title>
        <authorList>
            <consortium name="DOE Joint Genome Institute"/>
            <consortium name="Mycorrhizal Genomics Consortium"/>
            <person name="Kohler A."/>
            <person name="Kuo A."/>
            <person name="Nagy L.G."/>
            <person name="Floudas D."/>
            <person name="Copeland A."/>
            <person name="Barry K.W."/>
            <person name="Cichocki N."/>
            <person name="Veneault-Fourrey C."/>
            <person name="LaButti K."/>
            <person name="Lindquist E.A."/>
            <person name="Lipzen A."/>
            <person name="Lundell T."/>
            <person name="Morin E."/>
            <person name="Murat C."/>
            <person name="Riley R."/>
            <person name="Ohm R."/>
            <person name="Sun H."/>
            <person name="Tunlid A."/>
            <person name="Henrissat B."/>
            <person name="Grigoriev I.V."/>
            <person name="Hibbett D.S."/>
            <person name="Martin F."/>
        </authorList>
    </citation>
    <scope>NUCLEOTIDE SEQUENCE [LARGE SCALE GENOMIC DNA]</scope>
    <source>
        <strain evidence="2 3">FD-317 M1</strain>
    </source>
</reference>
<dbReference type="AlphaFoldDB" id="A0A0D0AIS4"/>
<accession>A0A0D0AIS4</accession>
<protein>
    <submittedName>
        <fullName evidence="2">Uncharacterized protein</fullName>
    </submittedName>
</protein>
<dbReference type="HOGENOM" id="CLU_023362_0_0_1"/>
<evidence type="ECO:0000313" key="2">
    <source>
        <dbReference type="EMBL" id="KIK50010.1"/>
    </source>
</evidence>
<sequence>MLSSQAFSNQPIVSSSASGGSQPQLIIKILQSLQSASMVPFSNALPSAPPVAKKMRRVAFECSTHLSYPLISITDHVPSSLPTGLQPIYEDTYLANSSPEVLDRLSLQMPFERIIPTLSRKGKEVVCDTADVDVEMGALEELDTMTLDYPEEVPPPPVPVPTPPAPAWKAIDNWSYCEVSGLKTWFFKPLVKRDPSNNSSTTWDKMIQTAIECIVTRVAELLSGCSKVMLEQDLWALVDGLVQGVFNDLEEQMKNPSSNPPTPFLNSGLTQFVESLLMINLSSANIVDAQQDELL</sequence>
<dbReference type="Proteomes" id="UP000053593">
    <property type="component" value="Unassembled WGS sequence"/>
</dbReference>
<dbReference type="EMBL" id="KN834941">
    <property type="protein sequence ID" value="KIK50010.1"/>
    <property type="molecule type" value="Genomic_DNA"/>
</dbReference>
<gene>
    <name evidence="2" type="ORF">GYMLUDRAFT_253354</name>
</gene>
<organism evidence="2 3">
    <name type="scientific">Collybiopsis luxurians FD-317 M1</name>
    <dbReference type="NCBI Taxonomy" id="944289"/>
    <lineage>
        <taxon>Eukaryota</taxon>
        <taxon>Fungi</taxon>
        <taxon>Dikarya</taxon>
        <taxon>Basidiomycota</taxon>
        <taxon>Agaricomycotina</taxon>
        <taxon>Agaricomycetes</taxon>
        <taxon>Agaricomycetidae</taxon>
        <taxon>Agaricales</taxon>
        <taxon>Marasmiineae</taxon>
        <taxon>Omphalotaceae</taxon>
        <taxon>Collybiopsis</taxon>
        <taxon>Collybiopsis luxurians</taxon>
    </lineage>
</organism>
<keyword evidence="3" id="KW-1185">Reference proteome</keyword>
<name>A0A0D0AIS4_9AGAR</name>
<proteinExistence type="predicted"/>